<evidence type="ECO:0000313" key="3">
    <source>
        <dbReference type="Proteomes" id="UP001492380"/>
    </source>
</evidence>
<accession>A0ABR1YWS6</accession>
<reference evidence="2 3" key="1">
    <citation type="submission" date="2024-04" db="EMBL/GenBank/DDBJ databases">
        <title>Phyllosticta paracitricarpa is synonymous to the EU quarantine fungus P. citricarpa based on phylogenomic analyses.</title>
        <authorList>
            <consortium name="Lawrence Berkeley National Laboratory"/>
            <person name="Van Ingen-Buijs V.A."/>
            <person name="Van Westerhoven A.C."/>
            <person name="Haridas S."/>
            <person name="Skiadas P."/>
            <person name="Martin F."/>
            <person name="Groenewald J.Z."/>
            <person name="Crous P.W."/>
            <person name="Seidl M.F."/>
        </authorList>
    </citation>
    <scope>NUCLEOTIDE SEQUENCE [LARGE SCALE GENOMIC DNA]</scope>
    <source>
        <strain evidence="2 3">CBS 123374</strain>
    </source>
</reference>
<protein>
    <recommendedName>
        <fullName evidence="4">Secreted protein</fullName>
    </recommendedName>
</protein>
<proteinExistence type="predicted"/>
<evidence type="ECO:0000313" key="2">
    <source>
        <dbReference type="EMBL" id="KAK8240592.1"/>
    </source>
</evidence>
<dbReference type="EMBL" id="JBBWRZ010000003">
    <property type="protein sequence ID" value="KAK8240592.1"/>
    <property type="molecule type" value="Genomic_DNA"/>
</dbReference>
<keyword evidence="3" id="KW-1185">Reference proteome</keyword>
<keyword evidence="1" id="KW-0732">Signal</keyword>
<feature type="chain" id="PRO_5045083238" description="Secreted protein" evidence="1">
    <location>
        <begin position="23"/>
        <end position="134"/>
    </location>
</feature>
<dbReference type="Proteomes" id="UP001492380">
    <property type="component" value="Unassembled WGS sequence"/>
</dbReference>
<gene>
    <name evidence="2" type="ORF">HDK90DRAFT_188730</name>
</gene>
<feature type="signal peptide" evidence="1">
    <location>
        <begin position="1"/>
        <end position="22"/>
    </location>
</feature>
<organism evidence="2 3">
    <name type="scientific">Phyllosticta capitalensis</name>
    <dbReference type="NCBI Taxonomy" id="121624"/>
    <lineage>
        <taxon>Eukaryota</taxon>
        <taxon>Fungi</taxon>
        <taxon>Dikarya</taxon>
        <taxon>Ascomycota</taxon>
        <taxon>Pezizomycotina</taxon>
        <taxon>Dothideomycetes</taxon>
        <taxon>Dothideomycetes incertae sedis</taxon>
        <taxon>Botryosphaeriales</taxon>
        <taxon>Phyllostictaceae</taxon>
        <taxon>Phyllosticta</taxon>
    </lineage>
</organism>
<evidence type="ECO:0000256" key="1">
    <source>
        <dbReference type="SAM" id="SignalP"/>
    </source>
</evidence>
<comment type="caution">
    <text evidence="2">The sequence shown here is derived from an EMBL/GenBank/DDBJ whole genome shotgun (WGS) entry which is preliminary data.</text>
</comment>
<evidence type="ECO:0008006" key="4">
    <source>
        <dbReference type="Google" id="ProtNLM"/>
    </source>
</evidence>
<name>A0ABR1YWS6_9PEZI</name>
<sequence>MQHISDAVPLTCILLELLPIEAFYLCRQGRGACLFTSIAAFTASRPHVAVLDDALGSYSDSYRAHWIIESNSACLQLLLLLLRLRTLLRASCPPTAALAFELAPPVYRLLLDRSNSPPPARLLEPVGRLLLLRP</sequence>